<evidence type="ECO:0000256" key="1">
    <source>
        <dbReference type="ARBA" id="ARBA00004651"/>
    </source>
</evidence>
<sequence>MAVYVAYAFRYLYPLLLLPYYGRVLGAGGYGVVLAGMSLSNSIWLFVNFGFSTVGARDAVQARDARTRASILSDHLTARLVLSLPGLIVGLIAIHFSLVFLHRPAVGCVVVFLGLLAAFNLGWYFTSTGRARTSVLIEVAGFSTSLALIFGFVHRPSDLAYVFPLLLISCATQLIIAYWLVRKEFSHLFSRLKDAINLIRKSTTIFIYGGTSVLLIGASTYILSMLARESEVSAFGVAERLIAAGLSLMAPAAQILVPRVTHLVVTDPSRANRLTRQIFAWFFAGAVCATLLTLTFADWFIPLVFGHGFQQTAGVLKLMVFVFPVSVCTQVLGMYFLIPRKLERLLARAGVVSAVVNIAVAVPLATHWGAMGMATARLVGELTMLTVLVAGMHRSNLLSELFSVEPVGVPVHEFGEG</sequence>
<evidence type="ECO:0000256" key="4">
    <source>
        <dbReference type="ARBA" id="ARBA00022692"/>
    </source>
</evidence>
<keyword evidence="4 7" id="KW-0812">Transmembrane</keyword>
<name>A0A1N6KRG3_9BURK</name>
<accession>A0A1N6KRG3</accession>
<evidence type="ECO:0000256" key="6">
    <source>
        <dbReference type="ARBA" id="ARBA00023136"/>
    </source>
</evidence>
<feature type="transmembrane region" description="Helical" evidence="7">
    <location>
        <begin position="313"/>
        <end position="338"/>
    </location>
</feature>
<evidence type="ECO:0000313" key="8">
    <source>
        <dbReference type="EMBL" id="SIO59138.1"/>
    </source>
</evidence>
<dbReference type="InterPro" id="IPR050833">
    <property type="entry name" value="Poly_Biosynth_Transport"/>
</dbReference>
<feature type="transmembrane region" description="Helical" evidence="7">
    <location>
        <begin position="20"/>
        <end position="47"/>
    </location>
</feature>
<feature type="transmembrane region" description="Helical" evidence="7">
    <location>
        <begin position="76"/>
        <end position="98"/>
    </location>
</feature>
<feature type="transmembrane region" description="Helical" evidence="7">
    <location>
        <begin position="278"/>
        <end position="301"/>
    </location>
</feature>
<keyword evidence="3" id="KW-1003">Cell membrane</keyword>
<dbReference type="Pfam" id="PF01943">
    <property type="entry name" value="Polysacc_synt"/>
    <property type="match status" value="1"/>
</dbReference>
<gene>
    <name evidence="8" type="ORF">SAMN05444165_4408</name>
</gene>
<organism evidence="8 9">
    <name type="scientific">Paraburkholderia phenazinium</name>
    <dbReference type="NCBI Taxonomy" id="60549"/>
    <lineage>
        <taxon>Bacteria</taxon>
        <taxon>Pseudomonadati</taxon>
        <taxon>Pseudomonadota</taxon>
        <taxon>Betaproteobacteria</taxon>
        <taxon>Burkholderiales</taxon>
        <taxon>Burkholderiaceae</taxon>
        <taxon>Paraburkholderia</taxon>
    </lineage>
</organism>
<feature type="transmembrane region" description="Helical" evidence="7">
    <location>
        <begin position="235"/>
        <end position="257"/>
    </location>
</feature>
<dbReference type="GO" id="GO:0005886">
    <property type="term" value="C:plasma membrane"/>
    <property type="evidence" value="ECO:0007669"/>
    <property type="project" value="UniProtKB-SubCell"/>
</dbReference>
<evidence type="ECO:0000256" key="7">
    <source>
        <dbReference type="SAM" id="Phobius"/>
    </source>
</evidence>
<keyword evidence="6 7" id="KW-0472">Membrane</keyword>
<dbReference type="AlphaFoldDB" id="A0A1N6KRG3"/>
<dbReference type="EMBL" id="FSRU01000002">
    <property type="protein sequence ID" value="SIO59138.1"/>
    <property type="molecule type" value="Genomic_DNA"/>
</dbReference>
<evidence type="ECO:0000256" key="2">
    <source>
        <dbReference type="ARBA" id="ARBA00007430"/>
    </source>
</evidence>
<feature type="transmembrane region" description="Helical" evidence="7">
    <location>
        <begin position="135"/>
        <end position="153"/>
    </location>
</feature>
<feature type="transmembrane region" description="Helical" evidence="7">
    <location>
        <begin position="159"/>
        <end position="181"/>
    </location>
</feature>
<comment type="subcellular location">
    <subcellularLocation>
        <location evidence="1">Cell membrane</location>
        <topology evidence="1">Multi-pass membrane protein</topology>
    </subcellularLocation>
</comment>
<evidence type="ECO:0000313" key="9">
    <source>
        <dbReference type="Proteomes" id="UP000185151"/>
    </source>
</evidence>
<dbReference type="PANTHER" id="PTHR30250:SF10">
    <property type="entry name" value="LIPOPOLYSACCHARIDE BIOSYNTHESIS PROTEIN WZXC"/>
    <property type="match status" value="1"/>
</dbReference>
<dbReference type="InterPro" id="IPR002797">
    <property type="entry name" value="Polysacc_synth"/>
</dbReference>
<keyword evidence="9" id="KW-1185">Reference proteome</keyword>
<protein>
    <submittedName>
        <fullName evidence="8">Polysaccharide transporter, PST family</fullName>
    </submittedName>
</protein>
<comment type="similarity">
    <text evidence="2">Belongs to the polysaccharide synthase family.</text>
</comment>
<dbReference type="Proteomes" id="UP000185151">
    <property type="component" value="Unassembled WGS sequence"/>
</dbReference>
<evidence type="ECO:0000256" key="3">
    <source>
        <dbReference type="ARBA" id="ARBA00022475"/>
    </source>
</evidence>
<reference evidence="8 9" key="1">
    <citation type="submission" date="2016-11" db="EMBL/GenBank/DDBJ databases">
        <authorList>
            <person name="Jaros S."/>
            <person name="Januszkiewicz K."/>
            <person name="Wedrychowicz H."/>
        </authorList>
    </citation>
    <scope>NUCLEOTIDE SEQUENCE [LARGE SCALE GENOMIC DNA]</scope>
    <source>
        <strain evidence="8 9">GAS95</strain>
    </source>
</reference>
<feature type="transmembrane region" description="Helical" evidence="7">
    <location>
        <begin position="202"/>
        <end position="223"/>
    </location>
</feature>
<dbReference type="PANTHER" id="PTHR30250">
    <property type="entry name" value="PST FAMILY PREDICTED COLANIC ACID TRANSPORTER"/>
    <property type="match status" value="1"/>
</dbReference>
<evidence type="ECO:0000256" key="5">
    <source>
        <dbReference type="ARBA" id="ARBA00022989"/>
    </source>
</evidence>
<keyword evidence="5 7" id="KW-1133">Transmembrane helix</keyword>
<feature type="transmembrane region" description="Helical" evidence="7">
    <location>
        <begin position="104"/>
        <end position="123"/>
    </location>
</feature>
<feature type="transmembrane region" description="Helical" evidence="7">
    <location>
        <begin position="345"/>
        <end position="365"/>
    </location>
</feature>
<proteinExistence type="inferred from homology"/>